<organism evidence="1 2">
    <name type="scientific">Ancylostoma ceylanicum</name>
    <dbReference type="NCBI Taxonomy" id="53326"/>
    <lineage>
        <taxon>Eukaryota</taxon>
        <taxon>Metazoa</taxon>
        <taxon>Ecdysozoa</taxon>
        <taxon>Nematoda</taxon>
        <taxon>Chromadorea</taxon>
        <taxon>Rhabditida</taxon>
        <taxon>Rhabditina</taxon>
        <taxon>Rhabditomorpha</taxon>
        <taxon>Strongyloidea</taxon>
        <taxon>Ancylostomatidae</taxon>
        <taxon>Ancylostomatinae</taxon>
        <taxon>Ancylostoma</taxon>
    </lineage>
</organism>
<name>A0A016RV85_9BILA</name>
<dbReference type="Proteomes" id="UP000024635">
    <property type="component" value="Unassembled WGS sequence"/>
</dbReference>
<dbReference type="EMBL" id="JARK01001698">
    <property type="protein sequence ID" value="EYB82300.1"/>
    <property type="molecule type" value="Genomic_DNA"/>
</dbReference>
<evidence type="ECO:0000313" key="2">
    <source>
        <dbReference type="Proteomes" id="UP000024635"/>
    </source>
</evidence>
<dbReference type="AlphaFoldDB" id="A0A016RV85"/>
<dbReference type="OrthoDB" id="5806211at2759"/>
<gene>
    <name evidence="1" type="primary">Acey_s0362.g3489</name>
    <name evidence="1" type="ORF">Y032_0362g3489</name>
</gene>
<evidence type="ECO:0008006" key="3">
    <source>
        <dbReference type="Google" id="ProtNLM"/>
    </source>
</evidence>
<evidence type="ECO:0000313" key="1">
    <source>
        <dbReference type="EMBL" id="EYB82300.1"/>
    </source>
</evidence>
<accession>A0A016RV85</accession>
<proteinExistence type="predicted"/>
<sequence>MTVLVGPDGMISSRRVMEKVIYDFYCHLSEDGYVMVRYLTRYLSECKVPSQWKTSATVLLYRKGDPQDIGNYRPIWLLSVVYKLFTRVILNRIERTLL</sequence>
<keyword evidence="2" id="KW-1185">Reference proteome</keyword>
<protein>
    <recommendedName>
        <fullName evidence="3">Reverse transcriptase domain-containing protein</fullName>
    </recommendedName>
</protein>
<reference evidence="2" key="1">
    <citation type="journal article" date="2015" name="Nat. Genet.">
        <title>The genome and transcriptome of the zoonotic hookworm Ancylostoma ceylanicum identify infection-specific gene families.</title>
        <authorList>
            <person name="Schwarz E.M."/>
            <person name="Hu Y."/>
            <person name="Antoshechkin I."/>
            <person name="Miller M.M."/>
            <person name="Sternberg P.W."/>
            <person name="Aroian R.V."/>
        </authorList>
    </citation>
    <scope>NUCLEOTIDE SEQUENCE</scope>
    <source>
        <strain evidence="2">HY135</strain>
    </source>
</reference>
<comment type="caution">
    <text evidence="1">The sequence shown here is derived from an EMBL/GenBank/DDBJ whole genome shotgun (WGS) entry which is preliminary data.</text>
</comment>